<dbReference type="EMBL" id="JAKOGI010001828">
    <property type="protein sequence ID" value="KAJ8423913.1"/>
    <property type="molecule type" value="Genomic_DNA"/>
</dbReference>
<sequence>MKPKPKANQELQRINDDKKDMATAIAPTKVKEVGSVGIRKRLPKKLPLAYYPPEKLPPAGCAQGVNMTLAEFNYLKLSITSRPQNNMSMAPFSYLGSLSIQFSTISSVSCLGHSSDSNRSNLQRLCRLSKSFFGAHMFPTLPQLILPSRTTENTKVSHHYSLVPIRLALIDDSVMNGVADSICPR</sequence>
<dbReference type="AlphaFoldDB" id="A0A9Q1GPS2"/>
<keyword evidence="2" id="KW-1185">Reference proteome</keyword>
<name>A0A9Q1GPS2_9CARY</name>
<reference evidence="1" key="1">
    <citation type="submission" date="2022-04" db="EMBL/GenBank/DDBJ databases">
        <title>Carnegiea gigantea Genome sequencing and assembly v2.</title>
        <authorList>
            <person name="Copetti D."/>
            <person name="Sanderson M.J."/>
            <person name="Burquez A."/>
            <person name="Wojciechowski M.F."/>
        </authorList>
    </citation>
    <scope>NUCLEOTIDE SEQUENCE</scope>
    <source>
        <strain evidence="1">SGP5-SGP5p</strain>
        <tissue evidence="1">Aerial part</tissue>
    </source>
</reference>
<organism evidence="1 2">
    <name type="scientific">Carnegiea gigantea</name>
    <dbReference type="NCBI Taxonomy" id="171969"/>
    <lineage>
        <taxon>Eukaryota</taxon>
        <taxon>Viridiplantae</taxon>
        <taxon>Streptophyta</taxon>
        <taxon>Embryophyta</taxon>
        <taxon>Tracheophyta</taxon>
        <taxon>Spermatophyta</taxon>
        <taxon>Magnoliopsida</taxon>
        <taxon>eudicotyledons</taxon>
        <taxon>Gunneridae</taxon>
        <taxon>Pentapetalae</taxon>
        <taxon>Caryophyllales</taxon>
        <taxon>Cactineae</taxon>
        <taxon>Cactaceae</taxon>
        <taxon>Cactoideae</taxon>
        <taxon>Echinocereeae</taxon>
        <taxon>Carnegiea</taxon>
    </lineage>
</organism>
<gene>
    <name evidence="1" type="ORF">Cgig2_032382</name>
</gene>
<evidence type="ECO:0000313" key="1">
    <source>
        <dbReference type="EMBL" id="KAJ8423913.1"/>
    </source>
</evidence>
<evidence type="ECO:0000313" key="2">
    <source>
        <dbReference type="Proteomes" id="UP001153076"/>
    </source>
</evidence>
<dbReference type="Proteomes" id="UP001153076">
    <property type="component" value="Unassembled WGS sequence"/>
</dbReference>
<protein>
    <submittedName>
        <fullName evidence="1">Uncharacterized protein</fullName>
    </submittedName>
</protein>
<comment type="caution">
    <text evidence="1">The sequence shown here is derived from an EMBL/GenBank/DDBJ whole genome shotgun (WGS) entry which is preliminary data.</text>
</comment>
<proteinExistence type="predicted"/>
<accession>A0A9Q1GPS2</accession>